<reference evidence="8" key="1">
    <citation type="submission" date="2020-08" db="EMBL/GenBank/DDBJ databases">
        <title>Functional genomics of gut bacteria from endangered species of beetles.</title>
        <authorList>
            <person name="Carlos-Shanley C."/>
        </authorList>
    </citation>
    <scope>NUCLEOTIDE SEQUENCE [LARGE SCALE GENOMIC DNA]</scope>
    <source>
        <strain evidence="8">S00060</strain>
    </source>
</reference>
<feature type="transmembrane region" description="Helical" evidence="6">
    <location>
        <begin position="288"/>
        <end position="310"/>
    </location>
</feature>
<dbReference type="GO" id="GO:0005886">
    <property type="term" value="C:plasma membrane"/>
    <property type="evidence" value="ECO:0007669"/>
    <property type="project" value="UniProtKB-SubCell"/>
</dbReference>
<keyword evidence="5 6" id="KW-0472">Membrane</keyword>
<dbReference type="PROSITE" id="PS50850">
    <property type="entry name" value="MFS"/>
    <property type="match status" value="1"/>
</dbReference>
<proteinExistence type="predicted"/>
<comment type="subcellular location">
    <subcellularLocation>
        <location evidence="1">Cell membrane</location>
        <topology evidence="1">Multi-pass membrane protein</topology>
    </subcellularLocation>
</comment>
<feature type="domain" description="Major facilitator superfamily (MFS) profile" evidence="7">
    <location>
        <begin position="35"/>
        <end position="431"/>
    </location>
</feature>
<dbReference type="RefSeq" id="WP_234014906.1">
    <property type="nucleotide sequence ID" value="NZ_CP169254.1"/>
</dbReference>
<feature type="transmembrane region" description="Helical" evidence="6">
    <location>
        <begin position="160"/>
        <end position="180"/>
    </location>
</feature>
<evidence type="ECO:0000259" key="7">
    <source>
        <dbReference type="PROSITE" id="PS50850"/>
    </source>
</evidence>
<accession>A0A7W3NBM2</accession>
<dbReference type="InterPro" id="IPR036259">
    <property type="entry name" value="MFS_trans_sf"/>
</dbReference>
<feature type="transmembrane region" description="Helical" evidence="6">
    <location>
        <begin position="253"/>
        <end position="276"/>
    </location>
</feature>
<sequence length="442" mass="45716">MMVNEDHIKALDNHSTCLQEYVNSPEKQKALYKRTLFVVSVSQIFGGAGLAAGVTVGALIAQQMLGTDAYAGVPTALFTLGSAGAAWLVGKLSQKKGRRAGLTTGFILGGVGAIGVIFSAILNSIFLLFLSLLVYGSGTATNLQARYAGTDLAKAKQRGTAVSTAMVFTTFGAVAGPNLVDVMGDFALSIGAPALAGPFILAAVAYIVAGLVFYIMLRPDPLLIARAIEANKQERDTQKNLTNTEQSTNKKGVAVGATVMVLTQIVMVAIMTMTPVHMRHHGHGLTEVGVVIGFHIGSMYFPSLFTGVLIDKIGRTAMTIASGIILLLAGLVAAMAPSDSMVLLLVALSLLGLGWNLGLISGTAQIVDATEPLTRAKTQGTIDVLIALAGASGGALSGMVVAQSSYAVLSLSGGILSLILIPVIIWAYRSTGENKVKVGQGL</sequence>
<keyword evidence="3 6" id="KW-0812">Transmembrane</keyword>
<dbReference type="InterPro" id="IPR020846">
    <property type="entry name" value="MFS_dom"/>
</dbReference>
<keyword evidence="2" id="KW-0813">Transport</keyword>
<evidence type="ECO:0000256" key="1">
    <source>
        <dbReference type="ARBA" id="ARBA00004651"/>
    </source>
</evidence>
<evidence type="ECO:0000313" key="8">
    <source>
        <dbReference type="EMBL" id="MBA9040002.1"/>
    </source>
</evidence>
<feature type="transmembrane region" description="Helical" evidence="6">
    <location>
        <begin position="186"/>
        <end position="217"/>
    </location>
</feature>
<keyword evidence="9" id="KW-1185">Reference proteome</keyword>
<dbReference type="Gene3D" id="1.20.1250.20">
    <property type="entry name" value="MFS general substrate transporter like domains"/>
    <property type="match status" value="1"/>
</dbReference>
<gene>
    <name evidence="8" type="ORF">HNP21_003109</name>
</gene>
<feature type="transmembrane region" description="Helical" evidence="6">
    <location>
        <begin position="101"/>
        <end position="121"/>
    </location>
</feature>
<comment type="caution">
    <text evidence="8">The sequence shown here is derived from an EMBL/GenBank/DDBJ whole genome shotgun (WGS) entry which is preliminary data.</text>
</comment>
<name>A0A7W3NBM2_PRIAR</name>
<evidence type="ECO:0000256" key="6">
    <source>
        <dbReference type="SAM" id="Phobius"/>
    </source>
</evidence>
<feature type="transmembrane region" description="Helical" evidence="6">
    <location>
        <begin position="36"/>
        <end position="63"/>
    </location>
</feature>
<feature type="transmembrane region" description="Helical" evidence="6">
    <location>
        <begin position="127"/>
        <end position="148"/>
    </location>
</feature>
<dbReference type="SUPFAM" id="SSF103473">
    <property type="entry name" value="MFS general substrate transporter"/>
    <property type="match status" value="1"/>
</dbReference>
<evidence type="ECO:0000313" key="9">
    <source>
        <dbReference type="Proteomes" id="UP000543174"/>
    </source>
</evidence>
<evidence type="ECO:0000256" key="4">
    <source>
        <dbReference type="ARBA" id="ARBA00022989"/>
    </source>
</evidence>
<dbReference type="InterPro" id="IPR011701">
    <property type="entry name" value="MFS"/>
</dbReference>
<dbReference type="PANTHER" id="PTHR23534">
    <property type="entry name" value="MFS PERMEASE"/>
    <property type="match status" value="1"/>
</dbReference>
<organism evidence="8 9">
    <name type="scientific">Priestia aryabhattai</name>
    <name type="common">Bacillus aryabhattai</name>
    <dbReference type="NCBI Taxonomy" id="412384"/>
    <lineage>
        <taxon>Bacteria</taxon>
        <taxon>Bacillati</taxon>
        <taxon>Bacillota</taxon>
        <taxon>Bacilli</taxon>
        <taxon>Bacillales</taxon>
        <taxon>Bacillaceae</taxon>
        <taxon>Priestia</taxon>
    </lineage>
</organism>
<feature type="transmembrane region" description="Helical" evidence="6">
    <location>
        <begin position="406"/>
        <end position="428"/>
    </location>
</feature>
<protein>
    <submittedName>
        <fullName evidence="8">MFS family permease</fullName>
    </submittedName>
</protein>
<feature type="transmembrane region" description="Helical" evidence="6">
    <location>
        <begin position="317"/>
        <end position="336"/>
    </location>
</feature>
<feature type="transmembrane region" description="Helical" evidence="6">
    <location>
        <begin position="69"/>
        <end position="89"/>
    </location>
</feature>
<evidence type="ECO:0000256" key="2">
    <source>
        <dbReference type="ARBA" id="ARBA00022448"/>
    </source>
</evidence>
<keyword evidence="4 6" id="KW-1133">Transmembrane helix</keyword>
<dbReference type="GO" id="GO:0022857">
    <property type="term" value="F:transmembrane transporter activity"/>
    <property type="evidence" value="ECO:0007669"/>
    <property type="project" value="InterPro"/>
</dbReference>
<dbReference type="EMBL" id="JACJHT010000002">
    <property type="protein sequence ID" value="MBA9040002.1"/>
    <property type="molecule type" value="Genomic_DNA"/>
</dbReference>
<dbReference type="PANTHER" id="PTHR23534:SF1">
    <property type="entry name" value="MAJOR FACILITATOR SUPERFAMILY PROTEIN"/>
    <property type="match status" value="1"/>
</dbReference>
<dbReference type="Pfam" id="PF07690">
    <property type="entry name" value="MFS_1"/>
    <property type="match status" value="1"/>
</dbReference>
<evidence type="ECO:0000256" key="3">
    <source>
        <dbReference type="ARBA" id="ARBA00022692"/>
    </source>
</evidence>
<feature type="transmembrane region" description="Helical" evidence="6">
    <location>
        <begin position="342"/>
        <end position="360"/>
    </location>
</feature>
<dbReference type="Proteomes" id="UP000543174">
    <property type="component" value="Unassembled WGS sequence"/>
</dbReference>
<evidence type="ECO:0000256" key="5">
    <source>
        <dbReference type="ARBA" id="ARBA00023136"/>
    </source>
</evidence>
<dbReference type="AlphaFoldDB" id="A0A7W3NBM2"/>
<feature type="transmembrane region" description="Helical" evidence="6">
    <location>
        <begin position="381"/>
        <end position="400"/>
    </location>
</feature>